<dbReference type="SUPFAM" id="SSF51246">
    <property type="entry name" value="Rudiment single hybrid motif"/>
    <property type="match status" value="1"/>
</dbReference>
<sequence>MTQALSRFVVLGATTNIEFLGDVVSHPGFAAAETTTDFISRCWPEGWSADAHRESHPPAAVLLAAAAEQLFLHRSGMTSSAGDGLDEEDLGPDPYNPFLTLSRSFP</sequence>
<protein>
    <submittedName>
        <fullName evidence="3">Uncharacterized protein</fullName>
    </submittedName>
</protein>
<evidence type="ECO:0000313" key="3">
    <source>
        <dbReference type="EMBL" id="AIE98519.1"/>
    </source>
</evidence>
<feature type="region of interest" description="Disordered" evidence="2">
    <location>
        <begin position="78"/>
        <end position="106"/>
    </location>
</feature>
<dbReference type="AlphaFoldDB" id="A0A075G518"/>
<evidence type="ECO:0000256" key="2">
    <source>
        <dbReference type="SAM" id="MobiDB-lite"/>
    </source>
</evidence>
<reference evidence="3" key="1">
    <citation type="journal article" date="2014" name="Genome Biol. Evol.">
        <title>Pangenome evidence for extensive interdomain horizontal transfer affecting lineage core and shell genes in uncultured planktonic thaumarchaeota and euryarchaeota.</title>
        <authorList>
            <person name="Deschamps P."/>
            <person name="Zivanovic Y."/>
            <person name="Moreira D."/>
            <person name="Rodriguez-Valera F."/>
            <person name="Lopez-Garcia P."/>
        </authorList>
    </citation>
    <scope>NUCLEOTIDE SEQUENCE</scope>
</reference>
<proteinExistence type="predicted"/>
<accession>A0A075G518</accession>
<organism evidence="3">
    <name type="scientific">uncultured marine group II/III euryarchaeote KM3_05_H10</name>
    <dbReference type="NCBI Taxonomy" id="1457839"/>
    <lineage>
        <taxon>Archaea</taxon>
        <taxon>Methanobacteriati</taxon>
        <taxon>Methanobacteriota</taxon>
        <taxon>environmental samples</taxon>
    </lineage>
</organism>
<dbReference type="Gene3D" id="3.30.470.20">
    <property type="entry name" value="ATP-grasp fold, B domain"/>
    <property type="match status" value="1"/>
</dbReference>
<dbReference type="InterPro" id="IPR011054">
    <property type="entry name" value="Rudment_hybrid_motif"/>
</dbReference>
<keyword evidence="1" id="KW-0460">Magnesium</keyword>
<evidence type="ECO:0000256" key="1">
    <source>
        <dbReference type="ARBA" id="ARBA00022842"/>
    </source>
</evidence>
<dbReference type="EMBL" id="KF900537">
    <property type="protein sequence ID" value="AIE98519.1"/>
    <property type="molecule type" value="Genomic_DNA"/>
</dbReference>
<name>A0A075G518_9EURY</name>